<dbReference type="InterPro" id="IPR013087">
    <property type="entry name" value="Znf_C2H2_type"/>
</dbReference>
<evidence type="ECO:0000256" key="2">
    <source>
        <dbReference type="ARBA" id="ARBA00022723"/>
    </source>
</evidence>
<dbReference type="GO" id="GO:0005634">
    <property type="term" value="C:nucleus"/>
    <property type="evidence" value="ECO:0007669"/>
    <property type="project" value="UniProtKB-SubCell"/>
</dbReference>
<evidence type="ECO:0000256" key="8">
    <source>
        <dbReference type="ARBA" id="ARBA00023242"/>
    </source>
</evidence>
<dbReference type="SMART" id="SM00355">
    <property type="entry name" value="ZnF_C2H2"/>
    <property type="match status" value="2"/>
</dbReference>
<evidence type="ECO:0000256" key="1">
    <source>
        <dbReference type="ARBA" id="ARBA00004123"/>
    </source>
</evidence>
<keyword evidence="7" id="KW-0804">Transcription</keyword>
<keyword evidence="4 9" id="KW-0863">Zinc-finger</keyword>
<organism evidence="11 12">
    <name type="scientific">Rhynchospora tenuis</name>
    <dbReference type="NCBI Taxonomy" id="198213"/>
    <lineage>
        <taxon>Eukaryota</taxon>
        <taxon>Viridiplantae</taxon>
        <taxon>Streptophyta</taxon>
        <taxon>Embryophyta</taxon>
        <taxon>Tracheophyta</taxon>
        <taxon>Spermatophyta</taxon>
        <taxon>Magnoliopsida</taxon>
        <taxon>Liliopsida</taxon>
        <taxon>Poales</taxon>
        <taxon>Cyperaceae</taxon>
        <taxon>Cyperoideae</taxon>
        <taxon>Rhynchosporeae</taxon>
        <taxon>Rhynchospora</taxon>
    </lineage>
</organism>
<dbReference type="PANTHER" id="PTHR26374">
    <property type="entry name" value="ZINC FINGER PROTEIN ZAT5"/>
    <property type="match status" value="1"/>
</dbReference>
<proteinExistence type="predicted"/>
<evidence type="ECO:0000313" key="11">
    <source>
        <dbReference type="EMBL" id="KAJ3703282.1"/>
    </source>
</evidence>
<evidence type="ECO:0000259" key="10">
    <source>
        <dbReference type="PROSITE" id="PS50157"/>
    </source>
</evidence>
<accession>A0AAD5ZSM8</accession>
<dbReference type="InterPro" id="IPR036236">
    <property type="entry name" value="Znf_C2H2_sf"/>
</dbReference>
<dbReference type="PANTHER" id="PTHR26374:SF379">
    <property type="entry name" value="ZINC FINGER PROTEIN ZAT12"/>
    <property type="match status" value="1"/>
</dbReference>
<keyword evidence="5" id="KW-0862">Zinc</keyword>
<keyword evidence="8" id="KW-0539">Nucleus</keyword>
<dbReference type="EMBL" id="JAMRDG010000001">
    <property type="protein sequence ID" value="KAJ3703282.1"/>
    <property type="molecule type" value="Genomic_DNA"/>
</dbReference>
<keyword evidence="2" id="KW-0479">Metal-binding</keyword>
<evidence type="ECO:0000256" key="6">
    <source>
        <dbReference type="ARBA" id="ARBA00023015"/>
    </source>
</evidence>
<reference evidence="11 12" key="1">
    <citation type="journal article" date="2022" name="Cell">
        <title>Repeat-based holocentromeres influence genome architecture and karyotype evolution.</title>
        <authorList>
            <person name="Hofstatter P.G."/>
            <person name="Thangavel G."/>
            <person name="Lux T."/>
            <person name="Neumann P."/>
            <person name="Vondrak T."/>
            <person name="Novak P."/>
            <person name="Zhang M."/>
            <person name="Costa L."/>
            <person name="Castellani M."/>
            <person name="Scott A."/>
            <person name="Toegelov H."/>
            <person name="Fuchs J."/>
            <person name="Mata-Sucre Y."/>
            <person name="Dias Y."/>
            <person name="Vanzela A.L.L."/>
            <person name="Huettel B."/>
            <person name="Almeida C.C.S."/>
            <person name="Simkova H."/>
            <person name="Souza G."/>
            <person name="Pedrosa-Harand A."/>
            <person name="Macas J."/>
            <person name="Mayer K.F.X."/>
            <person name="Houben A."/>
            <person name="Marques A."/>
        </authorList>
    </citation>
    <scope>NUCLEOTIDE SEQUENCE [LARGE SCALE GENOMIC DNA]</scope>
    <source>
        <strain evidence="11">RhyTen1mFocal</strain>
    </source>
</reference>
<keyword evidence="12" id="KW-1185">Reference proteome</keyword>
<comment type="caution">
    <text evidence="11">The sequence shown here is derived from an EMBL/GenBank/DDBJ whole genome shotgun (WGS) entry which is preliminary data.</text>
</comment>
<sequence length="204" mass="22693">MKRFRLGDEELIEVDSLNLAQVLMSISQHGYSHNTTTIANNSNNHSSSSNSSSCDSFKILERPSQQMQISSSSNRMFECKTCNRQFPSFQALGGHRASHKKPRMLADQCSEARVGPTKPRVHGCPICGLEFTIGQALGGHMRRHRAIADGLEQQELEEKKVEEEDTALCLDLNLAPPGTQWRKMSSLSTQSVVHKVSSMVDCFL</sequence>
<evidence type="ECO:0000256" key="3">
    <source>
        <dbReference type="ARBA" id="ARBA00022737"/>
    </source>
</evidence>
<dbReference type="AlphaFoldDB" id="A0AAD5ZSM8"/>
<dbReference type="PROSITE" id="PS50157">
    <property type="entry name" value="ZINC_FINGER_C2H2_2"/>
    <property type="match status" value="1"/>
</dbReference>
<keyword evidence="3" id="KW-0677">Repeat</keyword>
<feature type="domain" description="C2H2-type" evidence="10">
    <location>
        <begin position="77"/>
        <end position="104"/>
    </location>
</feature>
<evidence type="ECO:0000313" key="12">
    <source>
        <dbReference type="Proteomes" id="UP001210211"/>
    </source>
</evidence>
<dbReference type="GO" id="GO:0008270">
    <property type="term" value="F:zinc ion binding"/>
    <property type="evidence" value="ECO:0007669"/>
    <property type="project" value="UniProtKB-KW"/>
</dbReference>
<evidence type="ECO:0000256" key="7">
    <source>
        <dbReference type="ARBA" id="ARBA00023163"/>
    </source>
</evidence>
<dbReference type="Pfam" id="PF13912">
    <property type="entry name" value="zf-C2H2_6"/>
    <property type="match status" value="2"/>
</dbReference>
<name>A0AAD5ZSM8_9POAL</name>
<dbReference type="PROSITE" id="PS00028">
    <property type="entry name" value="ZINC_FINGER_C2H2_1"/>
    <property type="match status" value="2"/>
</dbReference>
<dbReference type="SUPFAM" id="SSF57667">
    <property type="entry name" value="beta-beta-alpha zinc fingers"/>
    <property type="match status" value="1"/>
</dbReference>
<evidence type="ECO:0000256" key="4">
    <source>
        <dbReference type="ARBA" id="ARBA00022771"/>
    </source>
</evidence>
<comment type="subcellular location">
    <subcellularLocation>
        <location evidence="1">Nucleus</location>
    </subcellularLocation>
</comment>
<dbReference type="Proteomes" id="UP001210211">
    <property type="component" value="Unassembled WGS sequence"/>
</dbReference>
<gene>
    <name evidence="11" type="ORF">LUZ61_006987</name>
</gene>
<keyword evidence="6" id="KW-0805">Transcription regulation</keyword>
<protein>
    <recommendedName>
        <fullName evidence="10">C2H2-type domain-containing protein</fullName>
    </recommendedName>
</protein>
<evidence type="ECO:0000256" key="9">
    <source>
        <dbReference type="PROSITE-ProRule" id="PRU00042"/>
    </source>
</evidence>
<evidence type="ECO:0000256" key="5">
    <source>
        <dbReference type="ARBA" id="ARBA00022833"/>
    </source>
</evidence>
<dbReference type="Gene3D" id="3.30.160.60">
    <property type="entry name" value="Classic Zinc Finger"/>
    <property type="match status" value="1"/>
</dbReference>